<dbReference type="EMBL" id="AJWJ01000285">
    <property type="protein sequence ID" value="KAF2072380.1"/>
    <property type="molecule type" value="Genomic_DNA"/>
</dbReference>
<reference evidence="8" key="1">
    <citation type="submission" date="2020-01" db="EMBL/GenBank/DDBJ databases">
        <title>Development of genomics and gene disruption for Polysphondylium violaceum indicates a role for the polyketide synthase stlB in stalk morphogenesis.</title>
        <authorList>
            <person name="Narita B."/>
            <person name="Kawabe Y."/>
            <person name="Kin K."/>
            <person name="Saito T."/>
            <person name="Gibbs R."/>
            <person name="Kuspa A."/>
            <person name="Muzny D."/>
            <person name="Queller D."/>
            <person name="Richards S."/>
            <person name="Strassman J."/>
            <person name="Sucgang R."/>
            <person name="Worley K."/>
            <person name="Schaap P."/>
        </authorList>
    </citation>
    <scope>NUCLEOTIDE SEQUENCE</scope>
    <source>
        <strain evidence="8">QSvi11</strain>
    </source>
</reference>
<name>A0A8J4PSV9_9MYCE</name>
<evidence type="ECO:0000256" key="5">
    <source>
        <dbReference type="ARBA" id="ARBA00023136"/>
    </source>
</evidence>
<dbReference type="AlphaFoldDB" id="A0A8J4PSV9"/>
<dbReference type="InterPro" id="IPR008564">
    <property type="entry name" value="TVP23-like"/>
</dbReference>
<keyword evidence="3 6" id="KW-0812">Transmembrane</keyword>
<dbReference type="GO" id="GO:0009306">
    <property type="term" value="P:protein secretion"/>
    <property type="evidence" value="ECO:0007669"/>
    <property type="project" value="TreeGrafter"/>
</dbReference>
<dbReference type="PANTHER" id="PTHR13019">
    <property type="entry name" value="GOLGI APPARATUS MEMBRANE PROTEIN TVP23"/>
    <property type="match status" value="1"/>
</dbReference>
<evidence type="ECO:0000256" key="6">
    <source>
        <dbReference type="RuleBase" id="RU361206"/>
    </source>
</evidence>
<sequence>MKYSPFADEPVADTSIPVSPAQGGINGDQQQQPIEGGGKRHPVALVFHFLFKSIAIGFYILGGIFNIGFVLSFIIITLCSAFDFWTVKNVTGRLLVGLRWWNEIKDDGSNQWFFESVQNKSQINQRESFLFWVATLVTPGLWALFCLFSVFRLKLVWLIVNVVCIALSGANLVGYIKCAKDARKKVKGMAQSYIVGTIVNQAINKV</sequence>
<evidence type="ECO:0000256" key="2">
    <source>
        <dbReference type="ARBA" id="ARBA00005467"/>
    </source>
</evidence>
<dbReference type="Proteomes" id="UP000695562">
    <property type="component" value="Unassembled WGS sequence"/>
</dbReference>
<accession>A0A8J4PSV9</accession>
<protein>
    <recommendedName>
        <fullName evidence="6">Golgi apparatus membrane protein TVP23 homolog</fullName>
    </recommendedName>
</protein>
<evidence type="ECO:0000256" key="7">
    <source>
        <dbReference type="SAM" id="MobiDB-lite"/>
    </source>
</evidence>
<dbReference type="OrthoDB" id="2151161at2759"/>
<comment type="subcellular location">
    <subcellularLocation>
        <location evidence="1 6">Membrane</location>
        <topology evidence="1 6">Multi-pass membrane protein</topology>
    </subcellularLocation>
</comment>
<evidence type="ECO:0000256" key="3">
    <source>
        <dbReference type="ARBA" id="ARBA00022692"/>
    </source>
</evidence>
<dbReference type="PANTHER" id="PTHR13019:SF25">
    <property type="entry name" value="GOLGI APPARATUS MEMBRANE PROTEIN TVP23 HOMOLOG"/>
    <property type="match status" value="1"/>
</dbReference>
<dbReference type="Pfam" id="PF05832">
    <property type="entry name" value="DUF846"/>
    <property type="match status" value="1"/>
</dbReference>
<comment type="caution">
    <text evidence="8">The sequence shown here is derived from an EMBL/GenBank/DDBJ whole genome shotgun (WGS) entry which is preliminary data.</text>
</comment>
<feature type="transmembrane region" description="Helical" evidence="6">
    <location>
        <begin position="129"/>
        <end position="150"/>
    </location>
</feature>
<feature type="transmembrane region" description="Helical" evidence="6">
    <location>
        <begin position="156"/>
        <end position="176"/>
    </location>
</feature>
<keyword evidence="9" id="KW-1185">Reference proteome</keyword>
<dbReference type="GO" id="GO:0000139">
    <property type="term" value="C:Golgi membrane"/>
    <property type="evidence" value="ECO:0007669"/>
    <property type="project" value="TreeGrafter"/>
</dbReference>
<gene>
    <name evidence="8" type="ORF">CYY_006298</name>
</gene>
<dbReference type="GO" id="GO:0016192">
    <property type="term" value="P:vesicle-mediated transport"/>
    <property type="evidence" value="ECO:0007669"/>
    <property type="project" value="TreeGrafter"/>
</dbReference>
<evidence type="ECO:0000256" key="1">
    <source>
        <dbReference type="ARBA" id="ARBA00004141"/>
    </source>
</evidence>
<keyword evidence="5 6" id="KW-0472">Membrane</keyword>
<evidence type="ECO:0000256" key="4">
    <source>
        <dbReference type="ARBA" id="ARBA00022989"/>
    </source>
</evidence>
<evidence type="ECO:0000313" key="8">
    <source>
        <dbReference type="EMBL" id="KAF2072380.1"/>
    </source>
</evidence>
<feature type="region of interest" description="Disordered" evidence="7">
    <location>
        <begin position="1"/>
        <end position="35"/>
    </location>
</feature>
<keyword evidence="4 6" id="KW-1133">Transmembrane helix</keyword>
<comment type="similarity">
    <text evidence="2 6">Belongs to the TVP23 family.</text>
</comment>
<evidence type="ECO:0000313" key="9">
    <source>
        <dbReference type="Proteomes" id="UP000695562"/>
    </source>
</evidence>
<organism evidence="8 9">
    <name type="scientific">Polysphondylium violaceum</name>
    <dbReference type="NCBI Taxonomy" id="133409"/>
    <lineage>
        <taxon>Eukaryota</taxon>
        <taxon>Amoebozoa</taxon>
        <taxon>Evosea</taxon>
        <taxon>Eumycetozoa</taxon>
        <taxon>Dictyostelia</taxon>
        <taxon>Dictyosteliales</taxon>
        <taxon>Dictyosteliaceae</taxon>
        <taxon>Polysphondylium</taxon>
    </lineage>
</organism>
<proteinExistence type="inferred from homology"/>